<organism evidence="2 3">
    <name type="scientific">Billgrantia pellis</name>
    <dbReference type="NCBI Taxonomy" id="2606936"/>
    <lineage>
        <taxon>Bacteria</taxon>
        <taxon>Pseudomonadati</taxon>
        <taxon>Pseudomonadota</taxon>
        <taxon>Gammaproteobacteria</taxon>
        <taxon>Oceanospirillales</taxon>
        <taxon>Halomonadaceae</taxon>
        <taxon>Billgrantia</taxon>
    </lineage>
</organism>
<gene>
    <name evidence="2" type="ORF">F0A17_04605</name>
</gene>
<proteinExistence type="predicted"/>
<evidence type="ECO:0000256" key="1">
    <source>
        <dbReference type="SAM" id="MobiDB-lite"/>
    </source>
</evidence>
<comment type="caution">
    <text evidence="2">The sequence shown here is derived from an EMBL/GenBank/DDBJ whole genome shotgun (WGS) entry which is preliminary data.</text>
</comment>
<accession>A0A7V7G2W5</accession>
<sequence length="180" mass="20315">MLKWLTGRQPIPVWVIKQIDEKLLHLCGQGSVEPRAKRSDVVEVLHATRYEGAVCMANGVVLNARLFAALVPLEALQLDDRGHAHWRGRAWHVSQVPQRCWTYDGRLVCQRQVQGSQETRVSVEDVSGISRHIQEATLPGSVDFGPPGVDEHPLIAPRDGGRGVSARHERRSKRWRERND</sequence>
<dbReference type="Proteomes" id="UP000486760">
    <property type="component" value="Unassembled WGS sequence"/>
</dbReference>
<evidence type="ECO:0000313" key="3">
    <source>
        <dbReference type="Proteomes" id="UP000486760"/>
    </source>
</evidence>
<reference evidence="2 3" key="1">
    <citation type="submission" date="2019-08" db="EMBL/GenBank/DDBJ databases">
        <title>Bioinformatics analysis of the strain L3 and L5.</title>
        <authorList>
            <person name="Li X."/>
        </authorList>
    </citation>
    <scope>NUCLEOTIDE SEQUENCE [LARGE SCALE GENOMIC DNA]</scope>
    <source>
        <strain evidence="2 3">L5</strain>
    </source>
</reference>
<keyword evidence="3" id="KW-1185">Reference proteome</keyword>
<name>A0A7V7G2W5_9GAMM</name>
<dbReference type="EMBL" id="VTPY01000002">
    <property type="protein sequence ID" value="KAA0013647.1"/>
    <property type="molecule type" value="Genomic_DNA"/>
</dbReference>
<dbReference type="RefSeq" id="WP_149327187.1">
    <property type="nucleotide sequence ID" value="NZ_VTPY01000002.1"/>
</dbReference>
<evidence type="ECO:0000313" key="2">
    <source>
        <dbReference type="EMBL" id="KAA0013647.1"/>
    </source>
</evidence>
<feature type="compositionally biased region" description="Basic residues" evidence="1">
    <location>
        <begin position="168"/>
        <end position="180"/>
    </location>
</feature>
<feature type="region of interest" description="Disordered" evidence="1">
    <location>
        <begin position="139"/>
        <end position="180"/>
    </location>
</feature>
<protein>
    <submittedName>
        <fullName evidence="2">Uncharacterized protein</fullName>
    </submittedName>
</protein>
<dbReference type="AlphaFoldDB" id="A0A7V7G2W5"/>